<feature type="region of interest" description="Disordered" evidence="4">
    <location>
        <begin position="1"/>
        <end position="31"/>
    </location>
</feature>
<dbReference type="SUPFAM" id="SSF82704">
    <property type="entry name" value="AlbA-like"/>
    <property type="match status" value="1"/>
</dbReference>
<comment type="similarity">
    <text evidence="2">Belongs to the histone-like Alba family.</text>
</comment>
<evidence type="ECO:0000313" key="6">
    <source>
        <dbReference type="EMBL" id="SCU66039.1"/>
    </source>
</evidence>
<evidence type="ECO:0000256" key="4">
    <source>
        <dbReference type="SAM" id="MobiDB-lite"/>
    </source>
</evidence>
<keyword evidence="7" id="KW-1185">Reference proteome</keyword>
<dbReference type="PANTHER" id="PTHR13516:SF4">
    <property type="entry name" value="FI09323P"/>
    <property type="match status" value="1"/>
</dbReference>
<evidence type="ECO:0000256" key="1">
    <source>
        <dbReference type="ARBA" id="ARBA00004123"/>
    </source>
</evidence>
<reference evidence="6" key="1">
    <citation type="submission" date="2016-09" db="EMBL/GenBank/DDBJ databases">
        <authorList>
            <person name="Hebert L."/>
            <person name="Moumen B."/>
        </authorList>
    </citation>
    <scope>NUCLEOTIDE SEQUENCE [LARGE SCALE GENOMIC DNA]</scope>
    <source>
        <strain evidence="6">OVI</strain>
    </source>
</reference>
<accession>A0A1G4I2J5</accession>
<comment type="subcellular location">
    <subcellularLocation>
        <location evidence="1">Nucleus</location>
    </subcellularLocation>
</comment>
<comment type="caution">
    <text evidence="6">The sequence shown here is derived from an EMBL/GenBank/DDBJ whole genome shotgun (WGS) entry which is preliminary data.</text>
</comment>
<feature type="region of interest" description="Disordered" evidence="4">
    <location>
        <begin position="140"/>
        <end position="217"/>
    </location>
</feature>
<evidence type="ECO:0000313" key="7">
    <source>
        <dbReference type="Proteomes" id="UP000195570"/>
    </source>
</evidence>
<dbReference type="EMBL" id="CZPT02000494">
    <property type="protein sequence ID" value="SCU66039.1"/>
    <property type="molecule type" value="Genomic_DNA"/>
</dbReference>
<gene>
    <name evidence="6" type="ORF">TEOVI_000516200</name>
</gene>
<evidence type="ECO:0000259" key="5">
    <source>
        <dbReference type="Pfam" id="PF01918"/>
    </source>
</evidence>
<organism evidence="6 7">
    <name type="scientific">Trypanosoma equiperdum</name>
    <dbReference type="NCBI Taxonomy" id="5694"/>
    <lineage>
        <taxon>Eukaryota</taxon>
        <taxon>Discoba</taxon>
        <taxon>Euglenozoa</taxon>
        <taxon>Kinetoplastea</taxon>
        <taxon>Metakinetoplastina</taxon>
        <taxon>Trypanosomatida</taxon>
        <taxon>Trypanosomatidae</taxon>
        <taxon>Trypanosoma</taxon>
    </lineage>
</organism>
<sequence length="217" mass="22703">MPSYPSHDDRQRTKNEGAKEKGQGAENEIRVTARPGSRGYITYALALLRGEEGKPKYDSVKISAMGAAIRSAVGVAEVLKRRVAGLHQTTEISSEVIHDEYEGIGEKKDKMEVERKVSTILITLSLKPLDVNHIGYQAPLPESEVKEEEERSQISRGRGGGGGSRAGGRGAGRGGGSRGGGRGAAGSRGRGRGRGRGGTGGGAHGSQRDGSDLGEGN</sequence>
<proteinExistence type="inferred from homology"/>
<dbReference type="VEuPathDB" id="TriTrypDB:TEOVI_000516200"/>
<dbReference type="AlphaFoldDB" id="A0A1G4I2J5"/>
<feature type="compositionally biased region" description="Gly residues" evidence="4">
    <location>
        <begin position="157"/>
        <end position="188"/>
    </location>
</feature>
<dbReference type="GO" id="GO:0003723">
    <property type="term" value="F:RNA binding"/>
    <property type="evidence" value="ECO:0007669"/>
    <property type="project" value="TreeGrafter"/>
</dbReference>
<name>A0A1G4I2J5_TRYEQ</name>
<dbReference type="GeneID" id="92379102"/>
<dbReference type="InterPro" id="IPR051958">
    <property type="entry name" value="Alba-like_NAB"/>
</dbReference>
<dbReference type="Proteomes" id="UP000195570">
    <property type="component" value="Unassembled WGS sequence"/>
</dbReference>
<dbReference type="PANTHER" id="PTHR13516">
    <property type="entry name" value="RIBONUCLEASE P SUBUNIT P25"/>
    <property type="match status" value="1"/>
</dbReference>
<feature type="domain" description="DNA/RNA-binding protein Alba-like" evidence="5">
    <location>
        <begin position="27"/>
        <end position="94"/>
    </location>
</feature>
<dbReference type="Gene3D" id="3.30.110.20">
    <property type="entry name" value="Alba-like domain"/>
    <property type="match status" value="1"/>
</dbReference>
<evidence type="ECO:0000256" key="3">
    <source>
        <dbReference type="ARBA" id="ARBA00023242"/>
    </source>
</evidence>
<keyword evidence="3" id="KW-0539">Nucleus</keyword>
<evidence type="ECO:0000256" key="2">
    <source>
        <dbReference type="ARBA" id="ARBA00008018"/>
    </source>
</evidence>
<dbReference type="RefSeq" id="XP_067077529.1">
    <property type="nucleotide sequence ID" value="XM_067221428.1"/>
</dbReference>
<protein>
    <submittedName>
        <fullName evidence="6">ALBA-Domain Protein</fullName>
    </submittedName>
</protein>
<dbReference type="InterPro" id="IPR002775">
    <property type="entry name" value="DNA/RNA-bd_Alba-like"/>
</dbReference>
<dbReference type="InterPro" id="IPR036882">
    <property type="entry name" value="Alba-like_dom_sf"/>
</dbReference>
<dbReference type="GO" id="GO:0005634">
    <property type="term" value="C:nucleus"/>
    <property type="evidence" value="ECO:0007669"/>
    <property type="project" value="UniProtKB-SubCell"/>
</dbReference>
<dbReference type="Pfam" id="PF01918">
    <property type="entry name" value="Alba"/>
    <property type="match status" value="1"/>
</dbReference>